<keyword evidence="1" id="KW-0460">Magnesium</keyword>
<dbReference type="EMBL" id="JBHUGS010000001">
    <property type="protein sequence ID" value="MFD1949864.1"/>
    <property type="molecule type" value="Genomic_DNA"/>
</dbReference>
<name>A0ABW4TWU4_9SPHN</name>
<dbReference type="Proteomes" id="UP001597400">
    <property type="component" value="Unassembled WGS sequence"/>
</dbReference>
<proteinExistence type="predicted"/>
<organism evidence="3 4">
    <name type="scientific">Sphingomonas arantia</name>
    <dbReference type="NCBI Taxonomy" id="1460676"/>
    <lineage>
        <taxon>Bacteria</taxon>
        <taxon>Pseudomonadati</taxon>
        <taxon>Pseudomonadota</taxon>
        <taxon>Alphaproteobacteria</taxon>
        <taxon>Sphingomonadales</taxon>
        <taxon>Sphingomonadaceae</taxon>
        <taxon>Sphingomonas</taxon>
    </lineage>
</organism>
<dbReference type="InterPro" id="IPR025877">
    <property type="entry name" value="MobA-like_NTP_Trfase"/>
</dbReference>
<dbReference type="RefSeq" id="WP_380927554.1">
    <property type="nucleotide sequence ID" value="NZ_JBHUGS010000001.1"/>
</dbReference>
<protein>
    <submittedName>
        <fullName evidence="3">Nucleotidyltransferase family protein</fullName>
    </submittedName>
</protein>
<dbReference type="Gene3D" id="3.90.550.10">
    <property type="entry name" value="Spore Coat Polysaccharide Biosynthesis Protein SpsA, Chain A"/>
    <property type="match status" value="1"/>
</dbReference>
<sequence length="268" mass="28670">MTGGNAPEARWTALVLAGQRPGIDPLADAFGAEWKALIPVGGVPMLDRVLRTLLACPEIGRIVVAGQAPDALAQGWRAAESRLSFTQSQGGISRSIAAVAGTPTAPWPVLVTTADHPLLTPDMVANFLARAGEADVAVGMVERRTMLAAYPDAKRTWLRFRGGAYSGANLFALRTPRAQPALALWAQAEQDRKRALKLFWHFGPLLALRAITRTISGPNALRTAGRRLGLDARLVALPQAEAAIDVDKPADHMLTERILAARQADVRT</sequence>
<dbReference type="SUPFAM" id="SSF53448">
    <property type="entry name" value="Nucleotide-diphospho-sugar transferases"/>
    <property type="match status" value="1"/>
</dbReference>
<evidence type="ECO:0000313" key="4">
    <source>
        <dbReference type="Proteomes" id="UP001597400"/>
    </source>
</evidence>
<evidence type="ECO:0000313" key="3">
    <source>
        <dbReference type="EMBL" id="MFD1949864.1"/>
    </source>
</evidence>
<comment type="caution">
    <text evidence="3">The sequence shown here is derived from an EMBL/GenBank/DDBJ whole genome shotgun (WGS) entry which is preliminary data.</text>
</comment>
<feature type="domain" description="MobA-like NTP transferase" evidence="2">
    <location>
        <begin position="30"/>
        <end position="145"/>
    </location>
</feature>
<evidence type="ECO:0000256" key="1">
    <source>
        <dbReference type="ARBA" id="ARBA00022842"/>
    </source>
</evidence>
<evidence type="ECO:0000259" key="2">
    <source>
        <dbReference type="Pfam" id="PF12804"/>
    </source>
</evidence>
<gene>
    <name evidence="3" type="ORF">ACFSGX_03655</name>
</gene>
<dbReference type="InterPro" id="IPR029044">
    <property type="entry name" value="Nucleotide-diphossugar_trans"/>
</dbReference>
<keyword evidence="4" id="KW-1185">Reference proteome</keyword>
<reference evidence="4" key="1">
    <citation type="journal article" date="2019" name="Int. J. Syst. Evol. Microbiol.">
        <title>The Global Catalogue of Microorganisms (GCM) 10K type strain sequencing project: providing services to taxonomists for standard genome sequencing and annotation.</title>
        <authorList>
            <consortium name="The Broad Institute Genomics Platform"/>
            <consortium name="The Broad Institute Genome Sequencing Center for Infectious Disease"/>
            <person name="Wu L."/>
            <person name="Ma J."/>
        </authorList>
    </citation>
    <scope>NUCLEOTIDE SEQUENCE [LARGE SCALE GENOMIC DNA]</scope>
    <source>
        <strain evidence="4">CGMCC 1.12702</strain>
    </source>
</reference>
<accession>A0ABW4TWU4</accession>
<dbReference type="Pfam" id="PF12804">
    <property type="entry name" value="NTP_transf_3"/>
    <property type="match status" value="1"/>
</dbReference>